<dbReference type="Proteomes" id="UP000503540">
    <property type="component" value="Chromosome"/>
</dbReference>
<dbReference type="CDD" id="cd04182">
    <property type="entry name" value="GT_2_like_f"/>
    <property type="match status" value="1"/>
</dbReference>
<dbReference type="InterPro" id="IPR025877">
    <property type="entry name" value="MobA-like_NTP_Trfase"/>
</dbReference>
<gene>
    <name evidence="3" type="ORF">F5544_41720</name>
</gene>
<accession>A0A6G9YSH3</accession>
<keyword evidence="3" id="KW-0808">Transferase</keyword>
<organism evidence="3 4">
    <name type="scientific">Nocardia arthritidis</name>
    <dbReference type="NCBI Taxonomy" id="228602"/>
    <lineage>
        <taxon>Bacteria</taxon>
        <taxon>Bacillati</taxon>
        <taxon>Actinomycetota</taxon>
        <taxon>Actinomycetes</taxon>
        <taxon>Mycobacteriales</taxon>
        <taxon>Nocardiaceae</taxon>
        <taxon>Nocardia</taxon>
    </lineage>
</organism>
<protein>
    <submittedName>
        <fullName evidence="3">NTP transferase domain-containing protein</fullName>
    </submittedName>
</protein>
<dbReference type="KEGG" id="nah:F5544_41720"/>
<dbReference type="PANTHER" id="PTHR43777:SF1">
    <property type="entry name" value="MOLYBDENUM COFACTOR CYTIDYLYLTRANSFERASE"/>
    <property type="match status" value="1"/>
</dbReference>
<dbReference type="Gene3D" id="3.90.550.10">
    <property type="entry name" value="Spore Coat Polysaccharide Biosynthesis Protein SpsA, Chain A"/>
    <property type="match status" value="1"/>
</dbReference>
<evidence type="ECO:0000313" key="4">
    <source>
        <dbReference type="Proteomes" id="UP000503540"/>
    </source>
</evidence>
<dbReference type="SUPFAM" id="SSF53448">
    <property type="entry name" value="Nucleotide-diphospho-sugar transferases"/>
    <property type="match status" value="1"/>
</dbReference>
<name>A0A6G9YSH3_9NOCA</name>
<evidence type="ECO:0000256" key="1">
    <source>
        <dbReference type="SAM" id="MobiDB-lite"/>
    </source>
</evidence>
<dbReference type="PANTHER" id="PTHR43777">
    <property type="entry name" value="MOLYBDENUM COFACTOR CYTIDYLYLTRANSFERASE"/>
    <property type="match status" value="1"/>
</dbReference>
<sequence>MCSSERSNSLGRRRFPTHEPPFGRWIVEHPDSRSRPKSGCLRRPSFPRRAQQTRRHRRVEPMPPIQHRVPHARSPPEQARSRSACRDRPEEFLTYFGHPPATRTGYRLPMAALDSTPTPPSCAGIVLAAGAGTRYGMPKALAENGAWLRAAVTALRDGGCDPVIVVLGATGPSPDAVALPAGARAVWAADWATGMGASLRAGLRAAAESGVRYVAIMPVDTPDVGADVVARVRAAAFTSPTGLARAVFHDTPGHPVVIEQNHWNAVFSTAEGDSGARTYLSGNNDMVCVTCDDLATGSDRDYPAGAAR</sequence>
<feature type="region of interest" description="Disordered" evidence="1">
    <location>
        <begin position="1"/>
        <end position="85"/>
    </location>
</feature>
<dbReference type="InterPro" id="IPR029044">
    <property type="entry name" value="Nucleotide-diphossugar_trans"/>
</dbReference>
<dbReference type="EMBL" id="CP046172">
    <property type="protein sequence ID" value="QIS16154.1"/>
    <property type="molecule type" value="Genomic_DNA"/>
</dbReference>
<dbReference type="AlphaFoldDB" id="A0A6G9YSH3"/>
<dbReference type="Pfam" id="PF12804">
    <property type="entry name" value="NTP_transf_3"/>
    <property type="match status" value="1"/>
</dbReference>
<dbReference type="GO" id="GO:0016779">
    <property type="term" value="F:nucleotidyltransferase activity"/>
    <property type="evidence" value="ECO:0007669"/>
    <property type="project" value="UniProtKB-ARBA"/>
</dbReference>
<feature type="domain" description="MobA-like NTP transferase" evidence="2">
    <location>
        <begin position="124"/>
        <end position="281"/>
    </location>
</feature>
<reference evidence="3 4" key="1">
    <citation type="journal article" date="2019" name="ACS Chem. Biol.">
        <title>Identification and Mobilization of a Cryptic Antibiotic Biosynthesis Gene Locus from a Human-Pathogenic Nocardia Isolate.</title>
        <authorList>
            <person name="Herisse M."/>
            <person name="Ishida K."/>
            <person name="Porter J.L."/>
            <person name="Howden B."/>
            <person name="Hertweck C."/>
            <person name="Stinear T.P."/>
            <person name="Pidot S.J."/>
        </authorList>
    </citation>
    <scope>NUCLEOTIDE SEQUENCE [LARGE SCALE GENOMIC DNA]</scope>
    <source>
        <strain evidence="3 4">AUSMDU00012717</strain>
    </source>
</reference>
<proteinExistence type="predicted"/>
<evidence type="ECO:0000313" key="3">
    <source>
        <dbReference type="EMBL" id="QIS16154.1"/>
    </source>
</evidence>
<evidence type="ECO:0000259" key="2">
    <source>
        <dbReference type="Pfam" id="PF12804"/>
    </source>
</evidence>
<keyword evidence="4" id="KW-1185">Reference proteome</keyword>
<feature type="compositionally biased region" description="Polar residues" evidence="1">
    <location>
        <begin position="1"/>
        <end position="10"/>
    </location>
</feature>